<dbReference type="InterPro" id="IPR019004">
    <property type="entry name" value="YqeY/Aim41"/>
</dbReference>
<accession>U3GZE3</accession>
<dbReference type="PANTHER" id="PTHR28055:SF1">
    <property type="entry name" value="ALTERED INHERITANCE OF MITOCHONDRIA PROTEIN 41, MITOCHONDRIAL"/>
    <property type="match status" value="1"/>
</dbReference>
<sequence>MTSQLVRLAERFTQHSIPQYDQRMSKIKNNLQADIIESMKNGDKVRTGTLRMLLAAVIVEETSGSKHDINEEQFLKLVAREAKKRHESAQIYTDAGRQELADNELAEAKVLEEFLPAQLDDAELRDVINQAIAAVEADTGAAPTMKQMGAVMKQAQQLVAGRADGKRVSTAVRELLQ</sequence>
<organism evidence="1 2">
    <name type="scientific">Corynebacterium argentoratense DSM 44202</name>
    <dbReference type="NCBI Taxonomy" id="1348662"/>
    <lineage>
        <taxon>Bacteria</taxon>
        <taxon>Bacillati</taxon>
        <taxon>Actinomycetota</taxon>
        <taxon>Actinomycetes</taxon>
        <taxon>Mycobacteriales</taxon>
        <taxon>Corynebacteriaceae</taxon>
        <taxon>Corynebacterium</taxon>
    </lineage>
</organism>
<dbReference type="InterPro" id="IPR023168">
    <property type="entry name" value="GatB_Yqey_C_2"/>
</dbReference>
<keyword evidence="2" id="KW-1185">Reference proteome</keyword>
<dbReference type="AlphaFoldDB" id="U3GZE3"/>
<dbReference type="SUPFAM" id="SSF89095">
    <property type="entry name" value="GatB/YqeY motif"/>
    <property type="match status" value="1"/>
</dbReference>
<dbReference type="Gene3D" id="1.10.10.410">
    <property type="match status" value="1"/>
</dbReference>
<dbReference type="PANTHER" id="PTHR28055">
    <property type="entry name" value="ALTERED INHERITANCE OF MITOCHONDRIA PROTEIN 41, MITOCHONDRIAL"/>
    <property type="match status" value="1"/>
</dbReference>
<dbReference type="KEGG" id="caz:CARG_09070"/>
<protein>
    <recommendedName>
        <fullName evidence="3">GatB/YqeY domain-containing protein</fullName>
    </recommendedName>
</protein>
<dbReference type="Pfam" id="PF09424">
    <property type="entry name" value="YqeY"/>
    <property type="match status" value="1"/>
</dbReference>
<dbReference type="Gene3D" id="1.10.1510.10">
    <property type="entry name" value="Uncharacterised protein YqeY/AIM41 PF09424, N-terminal domain"/>
    <property type="match status" value="1"/>
</dbReference>
<reference evidence="1 2" key="1">
    <citation type="journal article" date="2013" name="Genome Announc.">
        <title>Whole-Genome Sequence of the Clinical Strain Corynebacterium argentoratense DSM 44202, Isolated from a Human Throat Specimen.</title>
        <authorList>
            <person name="Bomholt C."/>
            <person name="Glaub A."/>
            <person name="Gravermann K."/>
            <person name="Albersmeier A."/>
            <person name="Brinkrolf K."/>
            <person name="Ruckert C."/>
            <person name="Tauch A."/>
        </authorList>
    </citation>
    <scope>NUCLEOTIDE SEQUENCE [LARGE SCALE GENOMIC DNA]</scope>
    <source>
        <strain evidence="1">DSM 44202</strain>
    </source>
</reference>
<dbReference type="eggNOG" id="COG1610">
    <property type="taxonomic scope" value="Bacteria"/>
</dbReference>
<dbReference type="PATRIC" id="fig|1348662.3.peg.1792"/>
<evidence type="ECO:0008006" key="3">
    <source>
        <dbReference type="Google" id="ProtNLM"/>
    </source>
</evidence>
<dbReference type="Proteomes" id="UP000016943">
    <property type="component" value="Chromosome"/>
</dbReference>
<dbReference type="STRING" id="1348662.CARG_09070"/>
<name>U3GZE3_9CORY</name>
<dbReference type="HOGENOM" id="CLU_079430_2_0_11"/>
<gene>
    <name evidence="1" type="ORF">CARG_09070</name>
</gene>
<dbReference type="InterPro" id="IPR003789">
    <property type="entry name" value="Asn/Gln_tRNA_amidoTrase-B-like"/>
</dbReference>
<evidence type="ECO:0000313" key="2">
    <source>
        <dbReference type="Proteomes" id="UP000016943"/>
    </source>
</evidence>
<proteinExistence type="predicted"/>
<dbReference type="EMBL" id="CP006365">
    <property type="protein sequence ID" value="AGU15911.1"/>
    <property type="molecule type" value="Genomic_DNA"/>
</dbReference>
<dbReference type="GO" id="GO:0016884">
    <property type="term" value="F:carbon-nitrogen ligase activity, with glutamine as amido-N-donor"/>
    <property type="evidence" value="ECO:0007669"/>
    <property type="project" value="InterPro"/>
</dbReference>
<dbReference type="InterPro" id="IPR042184">
    <property type="entry name" value="YqeY/Aim41_N"/>
</dbReference>
<evidence type="ECO:0000313" key="1">
    <source>
        <dbReference type="EMBL" id="AGU15911.1"/>
    </source>
</evidence>